<dbReference type="Proteomes" id="UP001500621">
    <property type="component" value="Unassembled WGS sequence"/>
</dbReference>
<feature type="coiled-coil region" evidence="1">
    <location>
        <begin position="16"/>
        <end position="43"/>
    </location>
</feature>
<keyword evidence="1" id="KW-0175">Coiled coil</keyword>
<evidence type="ECO:0000313" key="2">
    <source>
        <dbReference type="EMBL" id="GAA4680571.1"/>
    </source>
</evidence>
<name>A0ABP8W4W1_9ACTN</name>
<gene>
    <name evidence="2" type="ORF">GCM10023226_17170</name>
</gene>
<dbReference type="RefSeq" id="WP_345264751.1">
    <property type="nucleotide sequence ID" value="NZ_BAABIM010000002.1"/>
</dbReference>
<sequence>MNQQPNEIAVDPSRVIAALREQVAQLSVNLAMQTARAEQAEAAIAEQAEG</sequence>
<protein>
    <submittedName>
        <fullName evidence="2">Uncharacterized protein</fullName>
    </submittedName>
</protein>
<organism evidence="2 3">
    <name type="scientific">Nocardioides nanhaiensis</name>
    <dbReference type="NCBI Taxonomy" id="1476871"/>
    <lineage>
        <taxon>Bacteria</taxon>
        <taxon>Bacillati</taxon>
        <taxon>Actinomycetota</taxon>
        <taxon>Actinomycetes</taxon>
        <taxon>Propionibacteriales</taxon>
        <taxon>Nocardioidaceae</taxon>
        <taxon>Nocardioides</taxon>
    </lineage>
</organism>
<proteinExistence type="predicted"/>
<comment type="caution">
    <text evidence="2">The sequence shown here is derived from an EMBL/GenBank/DDBJ whole genome shotgun (WGS) entry which is preliminary data.</text>
</comment>
<evidence type="ECO:0000313" key="3">
    <source>
        <dbReference type="Proteomes" id="UP001500621"/>
    </source>
</evidence>
<reference evidence="3" key="1">
    <citation type="journal article" date="2019" name="Int. J. Syst. Evol. Microbiol.">
        <title>The Global Catalogue of Microorganisms (GCM) 10K type strain sequencing project: providing services to taxonomists for standard genome sequencing and annotation.</title>
        <authorList>
            <consortium name="The Broad Institute Genomics Platform"/>
            <consortium name="The Broad Institute Genome Sequencing Center for Infectious Disease"/>
            <person name="Wu L."/>
            <person name="Ma J."/>
        </authorList>
    </citation>
    <scope>NUCLEOTIDE SEQUENCE [LARGE SCALE GENOMIC DNA]</scope>
    <source>
        <strain evidence="3">JCM 18127</strain>
    </source>
</reference>
<accession>A0ABP8W4W1</accession>
<evidence type="ECO:0000256" key="1">
    <source>
        <dbReference type="SAM" id="Coils"/>
    </source>
</evidence>
<dbReference type="EMBL" id="BAABIM010000002">
    <property type="protein sequence ID" value="GAA4680571.1"/>
    <property type="molecule type" value="Genomic_DNA"/>
</dbReference>
<keyword evidence="3" id="KW-1185">Reference proteome</keyword>